<protein>
    <recommendedName>
        <fullName evidence="4">HTH crp-type domain-containing protein</fullName>
    </recommendedName>
</protein>
<dbReference type="Pfam" id="PF00027">
    <property type="entry name" value="cNMP_binding"/>
    <property type="match status" value="1"/>
</dbReference>
<name>A0A087LXT6_9HYPH</name>
<feature type="domain" description="HTH crp-type" evidence="4">
    <location>
        <begin position="152"/>
        <end position="226"/>
    </location>
</feature>
<sequence>MEVRMDKAIEFMVRRLSGVGQLSSEDRDRLVSLPIRRKRFAKGEEIVAEGTSSSSCCLVFKGYVHRSKTLITGDRQIFSLHMAGDIPDLQSLYLPRMDHSLVATSPAEVALISHFSIQTILDQSSRLTALFWRDTLIDAAAFRSWMLMLGQAEAPVRMAHLFCELYVRSQLVGLNKGNTFALPISQVDIADMLGTSTVHANRTLQDLRSQGLVDFARGRVTILHWRELAELGMFDESYLHTVVGPATDWPTREGT</sequence>
<proteinExistence type="predicted"/>
<dbReference type="Gene3D" id="2.60.120.10">
    <property type="entry name" value="Jelly Rolls"/>
    <property type="match status" value="1"/>
</dbReference>
<dbReference type="InterPro" id="IPR012318">
    <property type="entry name" value="HTH_CRP"/>
</dbReference>
<reference evidence="5 6" key="1">
    <citation type="submission" date="2014-08" db="EMBL/GenBank/DDBJ databases">
        <authorList>
            <person name="Hassan Y.I."/>
            <person name="Lepp D."/>
            <person name="Zhou T."/>
        </authorList>
    </citation>
    <scope>NUCLEOTIDE SEQUENCE [LARGE SCALE GENOMIC DNA]</scope>
    <source>
        <strain evidence="5 6">IFO13584</strain>
    </source>
</reference>
<dbReference type="EMBL" id="JQGC01000026">
    <property type="protein sequence ID" value="KFL29439.1"/>
    <property type="molecule type" value="Genomic_DNA"/>
</dbReference>
<evidence type="ECO:0000259" key="4">
    <source>
        <dbReference type="PROSITE" id="PS51063"/>
    </source>
</evidence>
<dbReference type="GO" id="GO:0006355">
    <property type="term" value="P:regulation of DNA-templated transcription"/>
    <property type="evidence" value="ECO:0007669"/>
    <property type="project" value="InterPro"/>
</dbReference>
<dbReference type="InterPro" id="IPR018490">
    <property type="entry name" value="cNMP-bd_dom_sf"/>
</dbReference>
<evidence type="ECO:0000256" key="2">
    <source>
        <dbReference type="ARBA" id="ARBA00023125"/>
    </source>
</evidence>
<dbReference type="SUPFAM" id="SSF46785">
    <property type="entry name" value="Winged helix' DNA-binding domain"/>
    <property type="match status" value="1"/>
</dbReference>
<dbReference type="InterPro" id="IPR000595">
    <property type="entry name" value="cNMP-bd_dom"/>
</dbReference>
<keyword evidence="6" id="KW-1185">Reference proteome</keyword>
<dbReference type="SMART" id="SM00419">
    <property type="entry name" value="HTH_CRP"/>
    <property type="match status" value="1"/>
</dbReference>
<dbReference type="AlphaFoldDB" id="A0A087LXT6"/>
<dbReference type="InterPro" id="IPR036390">
    <property type="entry name" value="WH_DNA-bd_sf"/>
</dbReference>
<dbReference type="SUPFAM" id="SSF51206">
    <property type="entry name" value="cAMP-binding domain-like"/>
    <property type="match status" value="1"/>
</dbReference>
<gene>
    <name evidence="5" type="ORF">JP75_21015</name>
</gene>
<dbReference type="GO" id="GO:0003677">
    <property type="term" value="F:DNA binding"/>
    <property type="evidence" value="ECO:0007669"/>
    <property type="project" value="UniProtKB-KW"/>
</dbReference>
<keyword evidence="1" id="KW-0805">Transcription regulation</keyword>
<dbReference type="InterPro" id="IPR036388">
    <property type="entry name" value="WH-like_DNA-bd_sf"/>
</dbReference>
<keyword evidence="3" id="KW-0804">Transcription</keyword>
<dbReference type="InterPro" id="IPR014710">
    <property type="entry name" value="RmlC-like_jellyroll"/>
</dbReference>
<dbReference type="Gene3D" id="1.10.10.10">
    <property type="entry name" value="Winged helix-like DNA-binding domain superfamily/Winged helix DNA-binding domain"/>
    <property type="match status" value="1"/>
</dbReference>
<evidence type="ECO:0000313" key="6">
    <source>
        <dbReference type="Proteomes" id="UP000028981"/>
    </source>
</evidence>
<keyword evidence="2" id="KW-0238">DNA-binding</keyword>
<dbReference type="STRING" id="46914.JP75_21015"/>
<evidence type="ECO:0000256" key="3">
    <source>
        <dbReference type="ARBA" id="ARBA00023163"/>
    </source>
</evidence>
<comment type="caution">
    <text evidence="5">The sequence shown here is derived from an EMBL/GenBank/DDBJ whole genome shotgun (WGS) entry which is preliminary data.</text>
</comment>
<evidence type="ECO:0000313" key="5">
    <source>
        <dbReference type="EMBL" id="KFL29439.1"/>
    </source>
</evidence>
<organism evidence="5 6">
    <name type="scientific">Devosia riboflavina</name>
    <dbReference type="NCBI Taxonomy" id="46914"/>
    <lineage>
        <taxon>Bacteria</taxon>
        <taxon>Pseudomonadati</taxon>
        <taxon>Pseudomonadota</taxon>
        <taxon>Alphaproteobacteria</taxon>
        <taxon>Hyphomicrobiales</taxon>
        <taxon>Devosiaceae</taxon>
        <taxon>Devosia</taxon>
    </lineage>
</organism>
<evidence type="ECO:0000256" key="1">
    <source>
        <dbReference type="ARBA" id="ARBA00023015"/>
    </source>
</evidence>
<dbReference type="PROSITE" id="PS51063">
    <property type="entry name" value="HTH_CRP_2"/>
    <property type="match status" value="1"/>
</dbReference>
<dbReference type="Proteomes" id="UP000028981">
    <property type="component" value="Unassembled WGS sequence"/>
</dbReference>
<accession>A0A087LXT6</accession>
<dbReference type="Pfam" id="PF13545">
    <property type="entry name" value="HTH_Crp_2"/>
    <property type="match status" value="1"/>
</dbReference>